<gene>
    <name evidence="2" type="ORF">E2C01_047516</name>
</gene>
<feature type="region of interest" description="Disordered" evidence="1">
    <location>
        <begin position="15"/>
        <end position="40"/>
    </location>
</feature>
<proteinExistence type="predicted"/>
<protein>
    <submittedName>
        <fullName evidence="2">Uncharacterized protein</fullName>
    </submittedName>
</protein>
<name>A0A5B7G854_PORTR</name>
<dbReference type="AlphaFoldDB" id="A0A5B7G854"/>
<accession>A0A5B7G854</accession>
<comment type="caution">
    <text evidence="2">The sequence shown here is derived from an EMBL/GenBank/DDBJ whole genome shotgun (WGS) entry which is preliminary data.</text>
</comment>
<evidence type="ECO:0000313" key="3">
    <source>
        <dbReference type="Proteomes" id="UP000324222"/>
    </source>
</evidence>
<reference evidence="2 3" key="1">
    <citation type="submission" date="2019-05" db="EMBL/GenBank/DDBJ databases">
        <title>Another draft genome of Portunus trituberculatus and its Hox gene families provides insights of decapod evolution.</title>
        <authorList>
            <person name="Jeong J.-H."/>
            <person name="Song I."/>
            <person name="Kim S."/>
            <person name="Choi T."/>
            <person name="Kim D."/>
            <person name="Ryu S."/>
            <person name="Kim W."/>
        </authorList>
    </citation>
    <scope>NUCLEOTIDE SEQUENCE [LARGE SCALE GENOMIC DNA]</scope>
    <source>
        <tissue evidence="2">Muscle</tissue>
    </source>
</reference>
<organism evidence="2 3">
    <name type="scientific">Portunus trituberculatus</name>
    <name type="common">Swimming crab</name>
    <name type="synonym">Neptunus trituberculatus</name>
    <dbReference type="NCBI Taxonomy" id="210409"/>
    <lineage>
        <taxon>Eukaryota</taxon>
        <taxon>Metazoa</taxon>
        <taxon>Ecdysozoa</taxon>
        <taxon>Arthropoda</taxon>
        <taxon>Crustacea</taxon>
        <taxon>Multicrustacea</taxon>
        <taxon>Malacostraca</taxon>
        <taxon>Eumalacostraca</taxon>
        <taxon>Eucarida</taxon>
        <taxon>Decapoda</taxon>
        <taxon>Pleocyemata</taxon>
        <taxon>Brachyura</taxon>
        <taxon>Eubrachyura</taxon>
        <taxon>Portunoidea</taxon>
        <taxon>Portunidae</taxon>
        <taxon>Portuninae</taxon>
        <taxon>Portunus</taxon>
    </lineage>
</organism>
<dbReference type="Proteomes" id="UP000324222">
    <property type="component" value="Unassembled WGS sequence"/>
</dbReference>
<dbReference type="EMBL" id="VSRR010011766">
    <property type="protein sequence ID" value="MPC53615.1"/>
    <property type="molecule type" value="Genomic_DNA"/>
</dbReference>
<evidence type="ECO:0000313" key="2">
    <source>
        <dbReference type="EMBL" id="MPC53615.1"/>
    </source>
</evidence>
<keyword evidence="3" id="KW-1185">Reference proteome</keyword>
<evidence type="ECO:0000256" key="1">
    <source>
        <dbReference type="SAM" id="MobiDB-lite"/>
    </source>
</evidence>
<sequence length="95" mass="10510">MRFTPTIFLFLQSPGHVSDASPSPHHRLENIGSAPQAQPRITYRTKSRLALPAAPHSVMLPQLRHARHPASPARQPRVQGPLSWQAAALVSRLLK</sequence>